<reference evidence="1" key="1">
    <citation type="journal article" date="2023" name="IScience">
        <title>Live-bearing cockroach genome reveals convergent evolutionary mechanisms linked to viviparity in insects and beyond.</title>
        <authorList>
            <person name="Fouks B."/>
            <person name="Harrison M.C."/>
            <person name="Mikhailova A.A."/>
            <person name="Marchal E."/>
            <person name="English S."/>
            <person name="Carruthers M."/>
            <person name="Jennings E.C."/>
            <person name="Chiamaka E.L."/>
            <person name="Frigard R.A."/>
            <person name="Pippel M."/>
            <person name="Attardo G.M."/>
            <person name="Benoit J.B."/>
            <person name="Bornberg-Bauer E."/>
            <person name="Tobe S.S."/>
        </authorList>
    </citation>
    <scope>NUCLEOTIDE SEQUENCE</scope>
    <source>
        <strain evidence="1">Stay&amp;Tobe</strain>
    </source>
</reference>
<dbReference type="PANTHER" id="PTHR15599:SF1">
    <property type="entry name" value="RADIAL SPOKE HEAD 14 HOMOLOG"/>
    <property type="match status" value="1"/>
</dbReference>
<dbReference type="Gene3D" id="1.25.10.10">
    <property type="entry name" value="Leucine-rich Repeat Variant"/>
    <property type="match status" value="1"/>
</dbReference>
<proteinExistence type="predicted"/>
<dbReference type="SMART" id="SM00185">
    <property type="entry name" value="ARM"/>
    <property type="match status" value="2"/>
</dbReference>
<comment type="caution">
    <text evidence="1">The sequence shown here is derived from an EMBL/GenBank/DDBJ whole genome shotgun (WGS) entry which is preliminary data.</text>
</comment>
<dbReference type="EMBL" id="JASPKZ010008359">
    <property type="protein sequence ID" value="KAJ9580132.1"/>
    <property type="molecule type" value="Genomic_DNA"/>
</dbReference>
<reference evidence="1" key="2">
    <citation type="submission" date="2023-05" db="EMBL/GenBank/DDBJ databases">
        <authorList>
            <person name="Fouks B."/>
        </authorList>
    </citation>
    <scope>NUCLEOTIDE SEQUENCE</scope>
    <source>
        <strain evidence="1">Stay&amp;Tobe</strain>
        <tissue evidence="1">Testes</tissue>
    </source>
</reference>
<sequence length="180" mass="20544">SVHLETLKTLLDRDVKQQAIDIGAMETFAKLLQDERIDISSRAESCIALLSEHIRGKFLAIDIKLLPSLKEKLYKEEPAVHTKAASAIMFITITTPARQQAIELQLIDRLMELVYYQRNQELQISCIKTLTNLAETPEGKINILSRYEHGISNIPIMKSGAFENVEHHRDILLSVIRWKP</sequence>
<organism evidence="1 2">
    <name type="scientific">Diploptera punctata</name>
    <name type="common">Pacific beetle cockroach</name>
    <dbReference type="NCBI Taxonomy" id="6984"/>
    <lineage>
        <taxon>Eukaryota</taxon>
        <taxon>Metazoa</taxon>
        <taxon>Ecdysozoa</taxon>
        <taxon>Arthropoda</taxon>
        <taxon>Hexapoda</taxon>
        <taxon>Insecta</taxon>
        <taxon>Pterygota</taxon>
        <taxon>Neoptera</taxon>
        <taxon>Polyneoptera</taxon>
        <taxon>Dictyoptera</taxon>
        <taxon>Blattodea</taxon>
        <taxon>Blaberoidea</taxon>
        <taxon>Blaberidae</taxon>
        <taxon>Diplopterinae</taxon>
        <taxon>Diploptera</taxon>
    </lineage>
</organism>
<feature type="non-terminal residue" evidence="1">
    <location>
        <position position="1"/>
    </location>
</feature>
<gene>
    <name evidence="1" type="ORF">L9F63_004205</name>
</gene>
<dbReference type="InterPro" id="IPR011989">
    <property type="entry name" value="ARM-like"/>
</dbReference>
<dbReference type="Proteomes" id="UP001233999">
    <property type="component" value="Unassembled WGS sequence"/>
</dbReference>
<evidence type="ECO:0000313" key="2">
    <source>
        <dbReference type="Proteomes" id="UP001233999"/>
    </source>
</evidence>
<keyword evidence="2" id="KW-1185">Reference proteome</keyword>
<protein>
    <submittedName>
        <fullName evidence="1">Uncharacterized protein</fullName>
    </submittedName>
</protein>
<accession>A0AAD7ZH04</accession>
<dbReference type="InterPro" id="IPR042856">
    <property type="entry name" value="RSP14"/>
</dbReference>
<dbReference type="InterPro" id="IPR016024">
    <property type="entry name" value="ARM-type_fold"/>
</dbReference>
<evidence type="ECO:0000313" key="1">
    <source>
        <dbReference type="EMBL" id="KAJ9580132.1"/>
    </source>
</evidence>
<name>A0AAD7ZH04_DIPPU</name>
<dbReference type="AlphaFoldDB" id="A0AAD7ZH04"/>
<dbReference type="SUPFAM" id="SSF48371">
    <property type="entry name" value="ARM repeat"/>
    <property type="match status" value="1"/>
</dbReference>
<dbReference type="PANTHER" id="PTHR15599">
    <property type="entry name" value="RTDR1"/>
    <property type="match status" value="1"/>
</dbReference>
<dbReference type="InterPro" id="IPR000225">
    <property type="entry name" value="Armadillo"/>
</dbReference>